<dbReference type="SUPFAM" id="SSF51735">
    <property type="entry name" value="NAD(P)-binding Rossmann-fold domains"/>
    <property type="match status" value="1"/>
</dbReference>
<accession>A0A0H3K676</accession>
<dbReference type="Proteomes" id="UP000001175">
    <property type="component" value="Chromosome"/>
</dbReference>
<dbReference type="Gene3D" id="3.40.50.720">
    <property type="entry name" value="NAD(P)-binding Rossmann-like Domain"/>
    <property type="match status" value="1"/>
</dbReference>
<dbReference type="AlphaFoldDB" id="A0A0H3K676"/>
<evidence type="ECO:0000313" key="3">
    <source>
        <dbReference type="Proteomes" id="UP000001175"/>
    </source>
</evidence>
<dbReference type="InterPro" id="IPR051783">
    <property type="entry name" value="NAD(P)-dependent_oxidoreduct"/>
</dbReference>
<dbReference type="InterPro" id="IPR001509">
    <property type="entry name" value="Epimerase_deHydtase"/>
</dbReference>
<proteinExistence type="predicted"/>
<reference evidence="2 3" key="1">
    <citation type="journal article" date="2007" name="Photosyn. Res.">
        <title>Complete nucleotide sequence of the freshwater unicellular cyanobacterium Synechococcus elongatus PCC 6301 chromosome: gene content and organization.</title>
        <authorList>
            <person name="Sugita C."/>
            <person name="Ogata K."/>
            <person name="Shikata M."/>
            <person name="Jikuya H."/>
            <person name="Takano J."/>
            <person name="Furumichi M."/>
            <person name="Kanehisa M."/>
            <person name="Omata T."/>
            <person name="Sugiura M."/>
            <person name="Sugita M."/>
        </authorList>
    </citation>
    <scope>NUCLEOTIDE SEQUENCE [LARGE SCALE GENOMIC DNA]</scope>
    <source>
        <strain evidence="3">ATCC 27144 / PCC 6301 / SAUG 1402/1</strain>
    </source>
</reference>
<evidence type="ECO:0000313" key="2">
    <source>
        <dbReference type="EMBL" id="BAD78652.1"/>
    </source>
</evidence>
<sequence>MSKRVFITGASGCVGHYLTETLLLNTDYELFLLVRDRQKLTIDVKRRPGVEVIEADMADIDRFHELLQTIDIAVLTAAAWGGAEATQQVNVQQVVTLLSSLDPERCQQVIYFSTESVLGHNNELLPEAALYGTDYIRTKYQGLQEIENLAIAPKVTAVFPTLVFGGGSDGKRSSFLTAGLQDVVKWLWLIRFFKGEASFHIVHAYDIAQVVRYLIAHPPAEPGVRKFVLGTSAITLDDAVRQACDYFGLRIWFQIPLTRGLVDFFIKVFRIQMTDWDRFCINYRHFTHTNPVNPAQFGMVPYVNSLADLFRVSGFKSRQRLSVK</sequence>
<dbReference type="GeneID" id="72429940"/>
<dbReference type="eggNOG" id="COG0702">
    <property type="taxonomic scope" value="Bacteria"/>
</dbReference>
<dbReference type="PANTHER" id="PTHR48079:SF6">
    <property type="entry name" value="NAD(P)-BINDING DOMAIN-CONTAINING PROTEIN-RELATED"/>
    <property type="match status" value="1"/>
</dbReference>
<evidence type="ECO:0000259" key="1">
    <source>
        <dbReference type="Pfam" id="PF01370"/>
    </source>
</evidence>
<dbReference type="GO" id="GO:0005737">
    <property type="term" value="C:cytoplasm"/>
    <property type="evidence" value="ECO:0007669"/>
    <property type="project" value="TreeGrafter"/>
</dbReference>
<dbReference type="RefSeq" id="WP_011242774.1">
    <property type="nucleotide sequence ID" value="NC_006576.1"/>
</dbReference>
<name>A0A0H3K676_SYNP6</name>
<organism evidence="2 3">
    <name type="scientific">Synechococcus sp. (strain ATCC 27144 / PCC 6301 / SAUG 1402/1)</name>
    <name type="common">Anacystis nidulans</name>
    <dbReference type="NCBI Taxonomy" id="269084"/>
    <lineage>
        <taxon>Bacteria</taxon>
        <taxon>Bacillati</taxon>
        <taxon>Cyanobacteriota</taxon>
        <taxon>Cyanophyceae</taxon>
        <taxon>Synechococcales</taxon>
        <taxon>Synechococcaceae</taxon>
        <taxon>Synechococcus</taxon>
    </lineage>
</organism>
<dbReference type="InterPro" id="IPR036291">
    <property type="entry name" value="NAD(P)-bd_dom_sf"/>
</dbReference>
<dbReference type="Pfam" id="PF01370">
    <property type="entry name" value="Epimerase"/>
    <property type="match status" value="1"/>
</dbReference>
<dbReference type="PANTHER" id="PTHR48079">
    <property type="entry name" value="PROTEIN YEEZ"/>
    <property type="match status" value="1"/>
</dbReference>
<dbReference type="KEGG" id="syc:syc0462_c"/>
<dbReference type="GO" id="GO:0004029">
    <property type="term" value="F:aldehyde dehydrogenase (NAD+) activity"/>
    <property type="evidence" value="ECO:0007669"/>
    <property type="project" value="TreeGrafter"/>
</dbReference>
<gene>
    <name evidence="2" type="ordered locus">syc0462_c</name>
</gene>
<protein>
    <recommendedName>
        <fullName evidence="1">NAD-dependent epimerase/dehydratase domain-containing protein</fullName>
    </recommendedName>
</protein>
<dbReference type="EMBL" id="AP008231">
    <property type="protein sequence ID" value="BAD78652.1"/>
    <property type="molecule type" value="Genomic_DNA"/>
</dbReference>
<feature type="domain" description="NAD-dependent epimerase/dehydratase" evidence="1">
    <location>
        <begin position="5"/>
        <end position="230"/>
    </location>
</feature>